<evidence type="ECO:0000256" key="2">
    <source>
        <dbReference type="SAM" id="SignalP"/>
    </source>
</evidence>
<dbReference type="PANTHER" id="PTHR43037:SF1">
    <property type="entry name" value="BLL1128 PROTEIN"/>
    <property type="match status" value="1"/>
</dbReference>
<dbReference type="AlphaFoldDB" id="A0A4R5DMH6"/>
<gene>
    <name evidence="3" type="ORF">E0F88_16095</name>
</gene>
<organism evidence="3 4">
    <name type="scientific">Dyadobacter psychrotolerans</name>
    <dbReference type="NCBI Taxonomy" id="2541721"/>
    <lineage>
        <taxon>Bacteria</taxon>
        <taxon>Pseudomonadati</taxon>
        <taxon>Bacteroidota</taxon>
        <taxon>Cytophagia</taxon>
        <taxon>Cytophagales</taxon>
        <taxon>Spirosomataceae</taxon>
        <taxon>Dyadobacter</taxon>
    </lineage>
</organism>
<dbReference type="Gene3D" id="3.40.50.1820">
    <property type="entry name" value="alpha/beta hydrolase"/>
    <property type="match status" value="1"/>
</dbReference>
<evidence type="ECO:0000256" key="1">
    <source>
        <dbReference type="ARBA" id="ARBA00022729"/>
    </source>
</evidence>
<dbReference type="InterPro" id="IPR050955">
    <property type="entry name" value="Plant_Biomass_Hydrol_Est"/>
</dbReference>
<sequence length="389" mass="43539">MFFIKTSLSQLVFLFTVIVSLQAQPAVKGLTLKEAGSETEKVLKAYKEKFTPTAKEDWVSQKILIGTDSLIFTTKIFGSKPADGRSLYISLHGGGNGPAKMNDGQYRNQQKLYTPAEGVYFVPRSPSNTWNMWHQKPVDGLLERAIADAVIMEDVNPNKVYVMGYSAGGDGVYQLAPRLADHWAAAAMMAGHPGDAQVLNLRNLPFWMAVGEKDGAYNRNGLAKEWSKTLDSLQVTDKGGFVHDAYIMAGMPHWMNRQDTISVPWMAKFKRNPYPAKVNWIQDDEVRTEFYWLAVPESSAKKQNSVFVSYKGQQISIDKNDNETLHILLNDKMMNLDKEITVSQNGKVIFKGKAVRRKELIEKSFSQRHDENFVFPAGITITGGKASAM</sequence>
<dbReference type="RefSeq" id="WP_131959290.1">
    <property type="nucleotide sequence ID" value="NZ_SMFL01000005.1"/>
</dbReference>
<comment type="caution">
    <text evidence="3">The sequence shown here is derived from an EMBL/GenBank/DDBJ whole genome shotgun (WGS) entry which is preliminary data.</text>
</comment>
<dbReference type="EMBL" id="SMFL01000005">
    <property type="protein sequence ID" value="TDE14707.1"/>
    <property type="molecule type" value="Genomic_DNA"/>
</dbReference>
<dbReference type="Proteomes" id="UP000294850">
    <property type="component" value="Unassembled WGS sequence"/>
</dbReference>
<proteinExistence type="predicted"/>
<dbReference type="SUPFAM" id="SSF53474">
    <property type="entry name" value="alpha/beta-Hydrolases"/>
    <property type="match status" value="1"/>
</dbReference>
<feature type="chain" id="PRO_5020447318" evidence="2">
    <location>
        <begin position="24"/>
        <end position="389"/>
    </location>
</feature>
<reference evidence="3 4" key="1">
    <citation type="submission" date="2019-03" db="EMBL/GenBank/DDBJ databases">
        <title>Dyadobacter AR-3-6 sp. nov., isolated from arctic soil.</title>
        <authorList>
            <person name="Chaudhary D.K."/>
        </authorList>
    </citation>
    <scope>NUCLEOTIDE SEQUENCE [LARGE SCALE GENOMIC DNA]</scope>
    <source>
        <strain evidence="3 4">AR-3-6</strain>
    </source>
</reference>
<protein>
    <submittedName>
        <fullName evidence="3">Alpha/beta hydrolase</fullName>
    </submittedName>
</protein>
<dbReference type="PANTHER" id="PTHR43037">
    <property type="entry name" value="UNNAMED PRODUCT-RELATED"/>
    <property type="match status" value="1"/>
</dbReference>
<evidence type="ECO:0000313" key="3">
    <source>
        <dbReference type="EMBL" id="TDE14707.1"/>
    </source>
</evidence>
<name>A0A4R5DMH6_9BACT</name>
<keyword evidence="3" id="KW-0378">Hydrolase</keyword>
<dbReference type="InterPro" id="IPR029058">
    <property type="entry name" value="AB_hydrolase_fold"/>
</dbReference>
<keyword evidence="4" id="KW-1185">Reference proteome</keyword>
<dbReference type="GO" id="GO:0016787">
    <property type="term" value="F:hydrolase activity"/>
    <property type="evidence" value="ECO:0007669"/>
    <property type="project" value="UniProtKB-KW"/>
</dbReference>
<accession>A0A4R5DMH6</accession>
<keyword evidence="1 2" id="KW-0732">Signal</keyword>
<dbReference type="OrthoDB" id="9764953at2"/>
<feature type="signal peptide" evidence="2">
    <location>
        <begin position="1"/>
        <end position="23"/>
    </location>
</feature>
<evidence type="ECO:0000313" key="4">
    <source>
        <dbReference type="Proteomes" id="UP000294850"/>
    </source>
</evidence>